<keyword evidence="2" id="KW-1185">Reference proteome</keyword>
<gene>
    <name evidence="1" type="ORF">RI129_012953</name>
</gene>
<dbReference type="AlphaFoldDB" id="A0AAN7V3L0"/>
<dbReference type="InterPro" id="IPR016024">
    <property type="entry name" value="ARM-type_fold"/>
</dbReference>
<comment type="caution">
    <text evidence="1">The sequence shown here is derived from an EMBL/GenBank/DDBJ whole genome shotgun (WGS) entry which is preliminary data.</text>
</comment>
<evidence type="ECO:0000313" key="1">
    <source>
        <dbReference type="EMBL" id="KAK5638658.1"/>
    </source>
</evidence>
<dbReference type="InterPro" id="IPR011989">
    <property type="entry name" value="ARM-like"/>
</dbReference>
<dbReference type="InterPro" id="IPR000225">
    <property type="entry name" value="Armadillo"/>
</dbReference>
<evidence type="ECO:0000313" key="2">
    <source>
        <dbReference type="Proteomes" id="UP001329430"/>
    </source>
</evidence>
<dbReference type="PANTHER" id="PTHR23314">
    <property type="entry name" value="SPERM-ASSOCIATED ANTIGEN 6 ARMADILLO REPEAT-CONTAINING"/>
    <property type="match status" value="1"/>
</dbReference>
<dbReference type="GO" id="GO:0015630">
    <property type="term" value="C:microtubule cytoskeleton"/>
    <property type="evidence" value="ECO:0007669"/>
    <property type="project" value="TreeGrafter"/>
</dbReference>
<reference evidence="1 2" key="1">
    <citation type="journal article" date="2024" name="Insects">
        <title>An Improved Chromosome-Level Genome Assembly of the Firefly Pyrocoelia pectoralis.</title>
        <authorList>
            <person name="Fu X."/>
            <person name="Meyer-Rochow V.B."/>
            <person name="Ballantyne L."/>
            <person name="Zhu X."/>
        </authorList>
    </citation>
    <scope>NUCLEOTIDE SEQUENCE [LARGE SCALE GENOMIC DNA]</scope>
    <source>
        <strain evidence="1">XCY_ONT2</strain>
    </source>
</reference>
<proteinExistence type="predicted"/>
<dbReference type="EMBL" id="JAVRBK010000010">
    <property type="protein sequence ID" value="KAK5638658.1"/>
    <property type="molecule type" value="Genomic_DNA"/>
</dbReference>
<name>A0AAN7V3L0_9COLE</name>
<dbReference type="GO" id="GO:0003341">
    <property type="term" value="P:cilium movement"/>
    <property type="evidence" value="ECO:0007669"/>
    <property type="project" value="TreeGrafter"/>
</dbReference>
<dbReference type="Pfam" id="PF00514">
    <property type="entry name" value="Arm"/>
    <property type="match status" value="2"/>
</dbReference>
<evidence type="ECO:0008006" key="3">
    <source>
        <dbReference type="Google" id="ProtNLM"/>
    </source>
</evidence>
<accession>A0AAN7V3L0</accession>
<dbReference type="GO" id="GO:0008017">
    <property type="term" value="F:microtubule binding"/>
    <property type="evidence" value="ECO:0007669"/>
    <property type="project" value="TreeGrafter"/>
</dbReference>
<dbReference type="Proteomes" id="UP001329430">
    <property type="component" value="Chromosome 10"/>
</dbReference>
<dbReference type="Gene3D" id="1.25.10.10">
    <property type="entry name" value="Leucine-rich Repeat Variant"/>
    <property type="match status" value="2"/>
</dbReference>
<protein>
    <recommendedName>
        <fullName evidence="3">Sperm-associated antigen 6</fullName>
    </recommendedName>
</protein>
<dbReference type="SUPFAM" id="SSF48371">
    <property type="entry name" value="ARM repeat"/>
    <property type="match status" value="1"/>
</dbReference>
<organism evidence="1 2">
    <name type="scientific">Pyrocoelia pectoralis</name>
    <dbReference type="NCBI Taxonomy" id="417401"/>
    <lineage>
        <taxon>Eukaryota</taxon>
        <taxon>Metazoa</taxon>
        <taxon>Ecdysozoa</taxon>
        <taxon>Arthropoda</taxon>
        <taxon>Hexapoda</taxon>
        <taxon>Insecta</taxon>
        <taxon>Pterygota</taxon>
        <taxon>Neoptera</taxon>
        <taxon>Endopterygota</taxon>
        <taxon>Coleoptera</taxon>
        <taxon>Polyphaga</taxon>
        <taxon>Elateriformia</taxon>
        <taxon>Elateroidea</taxon>
        <taxon>Lampyridae</taxon>
        <taxon>Lampyrinae</taxon>
        <taxon>Pyrocoelia</taxon>
    </lineage>
</organism>
<sequence length="547" mass="60039">MTARSIFQVFDQYQKARITFVQTVSDLALRSQNIDYLNKGGALELLQTLLSDTCVQIQQCAAIAIGRMVNCDAQLARQVINRNCLPLLLRDIEKRNKYYKRAALFVLRSLSGHDEELASVVANSGGLEALVLCLEDFEPMVKQGAAWAMGYIARHSLTLAQNVVDIGAVPLIILCLQEPELTIKQVSVNTIADVAKHSGDLAQNVVDAGAVPHLVRNLSNQDEKLKRSVLHALSCIATHSNDLAEVVVEAEIFPTVLVHMSHACPIVRRNAASLVRDIVKHSLELTQLVVNTGGIGALMESLHNQSEESKVPCITAVGYIAGHSDQLAMSVLGCNGVVELTSILNTSTDDATLSVTAWTLGQIGKHSPEHAKAVGIANAFPRLLHLYLSNKSSEDLRYKCKNTLKQCLQKCIMLSALEPLLYEAPTSILKYVLGQFSKVLPNDPKARRLFVTSGGLKKVQEIQAEPGSKLMEYIVIINSCFPEEIVRYYSPGYPETLLEAVDQYSPQIMTMLREAKTRNSDVQADISVTLDDSVSQTDAQRLEAFFT</sequence>
<dbReference type="SMART" id="SM00185">
    <property type="entry name" value="ARM"/>
    <property type="match status" value="9"/>
</dbReference>
<dbReference type="PANTHER" id="PTHR23314:SF0">
    <property type="entry name" value="SPERM-ASSOCIATED ANTIGEN 6"/>
    <property type="match status" value="1"/>
</dbReference>